<dbReference type="Proteomes" id="UP001148786">
    <property type="component" value="Unassembled WGS sequence"/>
</dbReference>
<comment type="subcellular location">
    <subcellularLocation>
        <location evidence="1">Cytoplasm</location>
    </subcellularLocation>
</comment>
<dbReference type="GO" id="GO:0003924">
    <property type="term" value="F:GTPase activity"/>
    <property type="evidence" value="ECO:0007669"/>
    <property type="project" value="UniProtKB-ARBA"/>
</dbReference>
<dbReference type="GO" id="GO:0005829">
    <property type="term" value="C:cytosol"/>
    <property type="evidence" value="ECO:0007669"/>
    <property type="project" value="GOC"/>
</dbReference>
<dbReference type="InterPro" id="IPR009001">
    <property type="entry name" value="Transl_elong_EF1A/Init_IF2_C"/>
</dbReference>
<dbReference type="GO" id="GO:0005525">
    <property type="term" value="F:GTP binding"/>
    <property type="evidence" value="ECO:0007669"/>
    <property type="project" value="UniProtKB-KW"/>
</dbReference>
<evidence type="ECO:0000256" key="2">
    <source>
        <dbReference type="ARBA" id="ARBA00022490"/>
    </source>
</evidence>
<evidence type="ECO:0000256" key="1">
    <source>
        <dbReference type="ARBA" id="ARBA00004496"/>
    </source>
</evidence>
<keyword evidence="4" id="KW-0648">Protein biosynthesis</keyword>
<evidence type="ECO:0000256" key="5">
    <source>
        <dbReference type="ARBA" id="ARBA00023134"/>
    </source>
</evidence>
<dbReference type="SUPFAM" id="SSF50465">
    <property type="entry name" value="EF-Tu/eEF-1alpha/eIF2-gamma C-terminal domain"/>
    <property type="match status" value="1"/>
</dbReference>
<dbReference type="Pfam" id="PF22594">
    <property type="entry name" value="GTP-eEF1A_C"/>
    <property type="match status" value="1"/>
</dbReference>
<accession>A0A9W8JQC8</accession>
<evidence type="ECO:0000256" key="3">
    <source>
        <dbReference type="ARBA" id="ARBA00022741"/>
    </source>
</evidence>
<evidence type="ECO:0000256" key="4">
    <source>
        <dbReference type="ARBA" id="ARBA00022917"/>
    </source>
</evidence>
<feature type="domain" description="Translation elongation factor EFTu-like" evidence="6">
    <location>
        <begin position="12"/>
        <end position="80"/>
    </location>
</feature>
<dbReference type="InterPro" id="IPR054696">
    <property type="entry name" value="GTP-eEF1A_C"/>
</dbReference>
<dbReference type="FunFam" id="2.40.30.10:FF:000020">
    <property type="entry name" value="Translation elongation factor EF-1"/>
    <property type="match status" value="1"/>
</dbReference>
<gene>
    <name evidence="8" type="ORF">NLJ89_g10563</name>
</gene>
<comment type="caution">
    <text evidence="8">The sequence shown here is derived from an EMBL/GenBank/DDBJ whole genome shotgun (WGS) entry which is preliminary data.</text>
</comment>
<dbReference type="SUPFAM" id="SSF50447">
    <property type="entry name" value="Translation proteins"/>
    <property type="match status" value="1"/>
</dbReference>
<dbReference type="InterPro" id="IPR004161">
    <property type="entry name" value="EFTu-like_2"/>
</dbReference>
<dbReference type="EMBL" id="JANKHO010001988">
    <property type="protein sequence ID" value="KAJ3495895.1"/>
    <property type="molecule type" value="Genomic_DNA"/>
</dbReference>
<keyword evidence="5" id="KW-0342">GTP-binding</keyword>
<keyword evidence="2" id="KW-0963">Cytoplasm</keyword>
<evidence type="ECO:0000259" key="7">
    <source>
        <dbReference type="Pfam" id="PF22594"/>
    </source>
</evidence>
<dbReference type="InterPro" id="IPR050100">
    <property type="entry name" value="TRAFAC_GTPase_members"/>
</dbReference>
<dbReference type="GO" id="GO:0002184">
    <property type="term" value="P:cytoplasmic translational termination"/>
    <property type="evidence" value="ECO:0007669"/>
    <property type="project" value="UniProtKB-ARBA"/>
</dbReference>
<dbReference type="CDD" id="cd03704">
    <property type="entry name" value="eRF3_C_III"/>
    <property type="match status" value="1"/>
</dbReference>
<protein>
    <recommendedName>
        <fullName evidence="10">Translation elongation factor EFTu/EF1A C-terminal domain-containing protein</fullName>
    </recommendedName>
</protein>
<dbReference type="Pfam" id="PF03144">
    <property type="entry name" value="GTP_EFTU_D2"/>
    <property type="match status" value="1"/>
</dbReference>
<evidence type="ECO:0000259" key="6">
    <source>
        <dbReference type="Pfam" id="PF03144"/>
    </source>
</evidence>
<dbReference type="CDD" id="cd04089">
    <property type="entry name" value="eRF3_II"/>
    <property type="match status" value="1"/>
</dbReference>
<dbReference type="FunFam" id="2.40.30.10:FF:000017">
    <property type="entry name" value="Eukaryotic peptide chain release factor GTP-binding subunit"/>
    <property type="match status" value="1"/>
</dbReference>
<dbReference type="InterPro" id="IPR009000">
    <property type="entry name" value="Transl_B-barrel_sf"/>
</dbReference>
<dbReference type="AlphaFoldDB" id="A0A9W8JQC8"/>
<evidence type="ECO:0008006" key="10">
    <source>
        <dbReference type="Google" id="ProtNLM"/>
    </source>
</evidence>
<name>A0A9W8JQC8_9AGAR</name>
<keyword evidence="9" id="KW-1185">Reference proteome</keyword>
<evidence type="ECO:0000313" key="8">
    <source>
        <dbReference type="EMBL" id="KAJ3495895.1"/>
    </source>
</evidence>
<keyword evidence="3" id="KW-0547">Nucleotide-binding</keyword>
<dbReference type="OrthoDB" id="342024at2759"/>
<evidence type="ECO:0000313" key="9">
    <source>
        <dbReference type="Proteomes" id="UP001148786"/>
    </source>
</evidence>
<proteinExistence type="predicted"/>
<feature type="domain" description="GTP-eEF1A C-terminal" evidence="7">
    <location>
        <begin position="91"/>
        <end position="191"/>
    </location>
</feature>
<reference evidence="8" key="1">
    <citation type="submission" date="2022-07" db="EMBL/GenBank/DDBJ databases">
        <title>Genome Sequence of Agrocybe chaxingu.</title>
        <authorList>
            <person name="Buettner E."/>
        </authorList>
    </citation>
    <scope>NUCLEOTIDE SEQUENCE</scope>
    <source>
        <strain evidence="8">MP-N11</strain>
    </source>
</reference>
<organism evidence="8 9">
    <name type="scientific">Agrocybe chaxingu</name>
    <dbReference type="NCBI Taxonomy" id="84603"/>
    <lineage>
        <taxon>Eukaryota</taxon>
        <taxon>Fungi</taxon>
        <taxon>Dikarya</taxon>
        <taxon>Basidiomycota</taxon>
        <taxon>Agaricomycotina</taxon>
        <taxon>Agaricomycetes</taxon>
        <taxon>Agaricomycetidae</taxon>
        <taxon>Agaricales</taxon>
        <taxon>Agaricineae</taxon>
        <taxon>Strophariaceae</taxon>
        <taxon>Agrocybe</taxon>
    </lineage>
</organism>
<sequence>MMPISEKYKDMGTIIVGKVESGHMRKGDSLVLMPNKVPVEVAAIYNEMEEEVDRGLCGDNVRIRIRGIDDEDISPGFVLTSPSKPIHAVRQFEAQLAILEHKNIICAGYTAVMHIHTLAEEVTLPALLHYFDKATGRKSKKPPQFAKKGQKIVALIETSQPVCVERFADYPQLGRFTLRDEGRTVAIGKITKLIETNTIEEVTEGVSNVSVNN</sequence>
<dbReference type="PANTHER" id="PTHR23115">
    <property type="entry name" value="TRANSLATION FACTOR"/>
    <property type="match status" value="1"/>
</dbReference>
<dbReference type="Gene3D" id="2.40.30.10">
    <property type="entry name" value="Translation factors"/>
    <property type="match status" value="2"/>
</dbReference>